<name>A0A401UCF0_9BACT</name>
<feature type="transmembrane region" description="Helical" evidence="6">
    <location>
        <begin position="286"/>
        <end position="309"/>
    </location>
</feature>
<keyword evidence="2" id="KW-1003">Cell membrane</keyword>
<evidence type="ECO:0000256" key="4">
    <source>
        <dbReference type="ARBA" id="ARBA00022989"/>
    </source>
</evidence>
<sequence length="335" mass="37135">MTKRFRSVFQYLLILGATVFLVWFSLRGIRVEGTENTLQDKWSYLYKTWQLSDKGWLLLMAGLSMISHLIRAERWRMLLVSAGSNTTLHQSFLSLLIGYLVNLVIPRGGEISRCYNIQQLNKTSIEVSLGTVVMERIIDVLCLLAVLAVTFLLQADRLFAFINSLPLGGGGSNFEKLLILLAIAVVLFSVLVWILWRRPKVKAWFHKIFLGFRGGLLSILKLQRPLLFIGYSIAIWLLYFVMSYVVMLAFPATDSLGLGAVLSIFALGAIAMVAPLPGGAGAYHTLVPAGVSFLYAITISDATAFVFVFHAWQTLIMIVAGVIALISSSLLAKKP</sequence>
<feature type="transmembrane region" description="Helical" evidence="6">
    <location>
        <begin position="137"/>
        <end position="155"/>
    </location>
</feature>
<evidence type="ECO:0000256" key="2">
    <source>
        <dbReference type="ARBA" id="ARBA00022475"/>
    </source>
</evidence>
<proteinExistence type="predicted"/>
<keyword evidence="8" id="KW-1185">Reference proteome</keyword>
<keyword evidence="4 6" id="KW-1133">Transmembrane helix</keyword>
<evidence type="ECO:0000313" key="7">
    <source>
        <dbReference type="EMBL" id="GCC52566.1"/>
    </source>
</evidence>
<feature type="transmembrane region" description="Helical" evidence="6">
    <location>
        <begin position="55"/>
        <end position="72"/>
    </location>
</feature>
<reference evidence="7 8" key="1">
    <citation type="submission" date="2018-11" db="EMBL/GenBank/DDBJ databases">
        <title>Chryseotalea sanarue gen. nov., sp., nov., a member of the family Cytophagaceae, isolated from a brackish lake in Hamamatsu Japan.</title>
        <authorList>
            <person name="Maejima Y."/>
            <person name="Iino T."/>
            <person name="Muraguchi Y."/>
            <person name="Fukuda K."/>
            <person name="Ohkuma M."/>
            <person name="Moriuchi R."/>
            <person name="Dohra H."/>
            <person name="Kimbara K."/>
            <person name="Shintani M."/>
        </authorList>
    </citation>
    <scope>NUCLEOTIDE SEQUENCE [LARGE SCALE GENOMIC DNA]</scope>
    <source>
        <strain evidence="7 8">Ys</strain>
    </source>
</reference>
<comment type="caution">
    <text evidence="7">The sequence shown here is derived from an EMBL/GenBank/DDBJ whole genome shotgun (WGS) entry which is preliminary data.</text>
</comment>
<gene>
    <name evidence="7" type="ORF">SanaruYs_28030</name>
</gene>
<evidence type="ECO:0000256" key="5">
    <source>
        <dbReference type="ARBA" id="ARBA00023136"/>
    </source>
</evidence>
<dbReference type="PANTHER" id="PTHR39087:SF2">
    <property type="entry name" value="UPF0104 MEMBRANE PROTEIN MJ1595"/>
    <property type="match status" value="1"/>
</dbReference>
<protein>
    <submittedName>
        <fullName evidence="7">Lysylphosphatidylglycerol synthetase family protein</fullName>
    </submittedName>
</protein>
<dbReference type="Pfam" id="PF03706">
    <property type="entry name" value="LPG_synthase_TM"/>
    <property type="match status" value="1"/>
</dbReference>
<feature type="transmembrane region" description="Helical" evidence="6">
    <location>
        <begin position="177"/>
        <end position="196"/>
    </location>
</feature>
<dbReference type="InterPro" id="IPR022791">
    <property type="entry name" value="L-PG_synthase/AglD"/>
</dbReference>
<dbReference type="GO" id="GO:0005886">
    <property type="term" value="C:plasma membrane"/>
    <property type="evidence" value="ECO:0007669"/>
    <property type="project" value="UniProtKB-SubCell"/>
</dbReference>
<dbReference type="AlphaFoldDB" id="A0A401UCF0"/>
<feature type="transmembrane region" description="Helical" evidence="6">
    <location>
        <begin position="315"/>
        <end position="332"/>
    </location>
</feature>
<dbReference type="PANTHER" id="PTHR39087">
    <property type="entry name" value="UPF0104 MEMBRANE PROTEIN MJ1595"/>
    <property type="match status" value="1"/>
</dbReference>
<dbReference type="EMBL" id="BHXQ01000005">
    <property type="protein sequence ID" value="GCC52566.1"/>
    <property type="molecule type" value="Genomic_DNA"/>
</dbReference>
<dbReference type="RefSeq" id="WP_127123223.1">
    <property type="nucleotide sequence ID" value="NZ_BHXQ01000005.1"/>
</dbReference>
<keyword evidence="5 6" id="KW-0472">Membrane</keyword>
<evidence type="ECO:0000313" key="8">
    <source>
        <dbReference type="Proteomes" id="UP000288227"/>
    </source>
</evidence>
<evidence type="ECO:0000256" key="6">
    <source>
        <dbReference type="SAM" id="Phobius"/>
    </source>
</evidence>
<feature type="transmembrane region" description="Helical" evidence="6">
    <location>
        <begin position="226"/>
        <end position="250"/>
    </location>
</feature>
<dbReference type="OrthoDB" id="9812094at2"/>
<feature type="transmembrane region" description="Helical" evidence="6">
    <location>
        <begin position="7"/>
        <end position="26"/>
    </location>
</feature>
<keyword evidence="3 6" id="KW-0812">Transmembrane</keyword>
<accession>A0A401UCF0</accession>
<evidence type="ECO:0000256" key="3">
    <source>
        <dbReference type="ARBA" id="ARBA00022692"/>
    </source>
</evidence>
<comment type="subcellular location">
    <subcellularLocation>
        <location evidence="1">Cell membrane</location>
        <topology evidence="1">Multi-pass membrane protein</topology>
    </subcellularLocation>
</comment>
<dbReference type="Proteomes" id="UP000288227">
    <property type="component" value="Unassembled WGS sequence"/>
</dbReference>
<evidence type="ECO:0000256" key="1">
    <source>
        <dbReference type="ARBA" id="ARBA00004651"/>
    </source>
</evidence>
<feature type="transmembrane region" description="Helical" evidence="6">
    <location>
        <begin position="256"/>
        <end position="274"/>
    </location>
</feature>
<organism evidence="7 8">
    <name type="scientific">Chryseotalea sanaruensis</name>
    <dbReference type="NCBI Taxonomy" id="2482724"/>
    <lineage>
        <taxon>Bacteria</taxon>
        <taxon>Pseudomonadati</taxon>
        <taxon>Bacteroidota</taxon>
        <taxon>Cytophagia</taxon>
        <taxon>Cytophagales</taxon>
        <taxon>Chryseotaleaceae</taxon>
        <taxon>Chryseotalea</taxon>
    </lineage>
</organism>